<proteinExistence type="predicted"/>
<protein>
    <submittedName>
        <fullName evidence="1">Uncharacterized protein</fullName>
    </submittedName>
</protein>
<keyword evidence="2" id="KW-1185">Reference proteome</keyword>
<accession>A0A6M5YLF5</accession>
<evidence type="ECO:0000313" key="1">
    <source>
        <dbReference type="EMBL" id="QJW94929.1"/>
    </source>
</evidence>
<evidence type="ECO:0000313" key="2">
    <source>
        <dbReference type="Proteomes" id="UP000503447"/>
    </source>
</evidence>
<gene>
    <name evidence="1" type="ORF">FTUN_2455</name>
</gene>
<dbReference type="KEGG" id="ftj:FTUN_2455"/>
<dbReference type="Proteomes" id="UP000503447">
    <property type="component" value="Chromosome"/>
</dbReference>
<name>A0A6M5YLF5_9BACT</name>
<dbReference type="EMBL" id="CP053452">
    <property type="protein sequence ID" value="QJW94929.1"/>
    <property type="molecule type" value="Genomic_DNA"/>
</dbReference>
<organism evidence="1 2">
    <name type="scientific">Frigoriglobus tundricola</name>
    <dbReference type="NCBI Taxonomy" id="2774151"/>
    <lineage>
        <taxon>Bacteria</taxon>
        <taxon>Pseudomonadati</taxon>
        <taxon>Planctomycetota</taxon>
        <taxon>Planctomycetia</taxon>
        <taxon>Gemmatales</taxon>
        <taxon>Gemmataceae</taxon>
        <taxon>Frigoriglobus</taxon>
    </lineage>
</organism>
<dbReference type="AlphaFoldDB" id="A0A6M5YLF5"/>
<reference evidence="2" key="1">
    <citation type="submission" date="2020-05" db="EMBL/GenBank/DDBJ databases">
        <title>Frigoriglobus tundricola gen. nov., sp. nov., a psychrotolerant cellulolytic planctomycete of the family Gemmataceae with two divergent copies of 16S rRNA gene.</title>
        <authorList>
            <person name="Kulichevskaya I.S."/>
            <person name="Ivanova A.A."/>
            <person name="Naumoff D.G."/>
            <person name="Beletsky A.V."/>
            <person name="Rijpstra W.I.C."/>
            <person name="Sinninghe Damste J.S."/>
            <person name="Mardanov A.V."/>
            <person name="Ravin N.V."/>
            <person name="Dedysh S.N."/>
        </authorList>
    </citation>
    <scope>NUCLEOTIDE SEQUENCE [LARGE SCALE GENOMIC DNA]</scope>
    <source>
        <strain evidence="2">PL17</strain>
    </source>
</reference>
<sequence>MLVGEAARVGDSVRLGRDRVRPATLHALSVAKTRHTKSI</sequence>